<dbReference type="PANTHER" id="PTHR30485:SF2">
    <property type="entry name" value="BLL0597 PROTEIN"/>
    <property type="match status" value="1"/>
</dbReference>
<accession>K6ZZI5</accession>
<dbReference type="Pfam" id="PF01292">
    <property type="entry name" value="Ni_hydr_CYTB"/>
    <property type="match status" value="1"/>
</dbReference>
<feature type="transmembrane region" description="Helical" evidence="6">
    <location>
        <begin position="98"/>
        <end position="119"/>
    </location>
</feature>
<keyword evidence="9" id="KW-1185">Reference proteome</keyword>
<keyword evidence="4 6" id="KW-1133">Transmembrane helix</keyword>
<dbReference type="EMBL" id="BAER01000095">
    <property type="protein sequence ID" value="GAC34158.1"/>
    <property type="molecule type" value="Genomic_DNA"/>
</dbReference>
<keyword evidence="2" id="KW-1003">Cell membrane</keyword>
<dbReference type="AlphaFoldDB" id="K6ZZI5"/>
<dbReference type="GO" id="GO:0020037">
    <property type="term" value="F:heme binding"/>
    <property type="evidence" value="ECO:0007669"/>
    <property type="project" value="TreeGrafter"/>
</dbReference>
<gene>
    <name evidence="8" type="ORF">GPLA_3268</name>
</gene>
<dbReference type="SUPFAM" id="SSF81342">
    <property type="entry name" value="Transmembrane di-heme cytochromes"/>
    <property type="match status" value="1"/>
</dbReference>
<feature type="transmembrane region" description="Helical" evidence="6">
    <location>
        <begin position="152"/>
        <end position="171"/>
    </location>
</feature>
<evidence type="ECO:0000313" key="9">
    <source>
        <dbReference type="Proteomes" id="UP000006322"/>
    </source>
</evidence>
<dbReference type="RefSeq" id="WP_007105924.1">
    <property type="nucleotide sequence ID" value="NZ_BAER01000095.1"/>
</dbReference>
<proteinExistence type="predicted"/>
<evidence type="ECO:0000256" key="2">
    <source>
        <dbReference type="ARBA" id="ARBA00022475"/>
    </source>
</evidence>
<dbReference type="InterPro" id="IPR051542">
    <property type="entry name" value="Hydrogenase_cytochrome"/>
</dbReference>
<evidence type="ECO:0000256" key="3">
    <source>
        <dbReference type="ARBA" id="ARBA00022692"/>
    </source>
</evidence>
<evidence type="ECO:0000259" key="7">
    <source>
        <dbReference type="Pfam" id="PF01292"/>
    </source>
</evidence>
<dbReference type="Gene3D" id="1.20.950.20">
    <property type="entry name" value="Transmembrane di-heme cytochromes, Chain C"/>
    <property type="match status" value="1"/>
</dbReference>
<keyword evidence="3 6" id="KW-0812">Transmembrane</keyword>
<evidence type="ECO:0000256" key="4">
    <source>
        <dbReference type="ARBA" id="ARBA00022989"/>
    </source>
</evidence>
<dbReference type="PANTHER" id="PTHR30485">
    <property type="entry name" value="NI/FE-HYDROGENASE 1 B-TYPE CYTOCHROME SUBUNIT"/>
    <property type="match status" value="1"/>
</dbReference>
<comment type="caution">
    <text evidence="8">The sequence shown here is derived from an EMBL/GenBank/DDBJ whole genome shotgun (WGS) entry which is preliminary data.</text>
</comment>
<dbReference type="GO" id="GO:0005886">
    <property type="term" value="C:plasma membrane"/>
    <property type="evidence" value="ECO:0007669"/>
    <property type="project" value="UniProtKB-SubCell"/>
</dbReference>
<dbReference type="Proteomes" id="UP000006322">
    <property type="component" value="Unassembled WGS sequence"/>
</dbReference>
<feature type="domain" description="Cytochrome b561 bacterial/Ni-hydrogenase" evidence="7">
    <location>
        <begin position="7"/>
        <end position="182"/>
    </location>
</feature>
<reference evidence="9" key="1">
    <citation type="journal article" date="2014" name="Environ. Microbiol.">
        <title>Comparative genomics of the marine bacterial genus Glaciecola reveals the high degree of genomic diversity and genomic characteristic for cold adaptation.</title>
        <authorList>
            <person name="Qin Q.L."/>
            <person name="Xie B.B."/>
            <person name="Yu Y."/>
            <person name="Shu Y.L."/>
            <person name="Rong J.C."/>
            <person name="Zhang Y.J."/>
            <person name="Zhao D.L."/>
            <person name="Chen X.L."/>
            <person name="Zhang X.Y."/>
            <person name="Chen B."/>
            <person name="Zhou B.C."/>
            <person name="Zhang Y.Z."/>
        </authorList>
    </citation>
    <scope>NUCLEOTIDE SEQUENCE [LARGE SCALE GENOMIC DNA]</scope>
    <source>
        <strain evidence="9">LMG 21857</strain>
    </source>
</reference>
<sequence>MQKRTLVWDLPLRIFHWALVSLIFAQWLTAEVLEGYMDYHAVFGYTLLGLMIFRLLWGFVGPKHARFNDFLRGPKAIWQYGQSLFSRHQPTYTGHNPLGALIVPAILIVVGTQAVSGLFTTDDVLFNGPYYPAISSELQGTMQWLHHKMFDVLLVIIALHVLAITSYQFLLKKPLIGAMFHGHKNVQSKSGISSSRWPLAIVLALIIFIFMYWLVVIAVPEIELDYYY</sequence>
<evidence type="ECO:0000313" key="8">
    <source>
        <dbReference type="EMBL" id="GAC34158.1"/>
    </source>
</evidence>
<feature type="transmembrane region" description="Helical" evidence="6">
    <location>
        <begin position="42"/>
        <end position="60"/>
    </location>
</feature>
<dbReference type="GO" id="GO:0009055">
    <property type="term" value="F:electron transfer activity"/>
    <property type="evidence" value="ECO:0007669"/>
    <property type="project" value="InterPro"/>
</dbReference>
<keyword evidence="5 6" id="KW-0472">Membrane</keyword>
<comment type="subcellular location">
    <subcellularLocation>
        <location evidence="1">Cell membrane</location>
        <topology evidence="1">Multi-pass membrane protein</topology>
    </subcellularLocation>
</comment>
<dbReference type="InterPro" id="IPR011577">
    <property type="entry name" value="Cyt_b561_bac/Ni-Hgenase"/>
</dbReference>
<protein>
    <submittedName>
        <fullName evidence="8">Cytochrome B561</fullName>
    </submittedName>
</protein>
<evidence type="ECO:0000256" key="5">
    <source>
        <dbReference type="ARBA" id="ARBA00023136"/>
    </source>
</evidence>
<organism evidence="8 9">
    <name type="scientific">Paraglaciecola polaris LMG 21857</name>
    <dbReference type="NCBI Taxonomy" id="1129793"/>
    <lineage>
        <taxon>Bacteria</taxon>
        <taxon>Pseudomonadati</taxon>
        <taxon>Pseudomonadota</taxon>
        <taxon>Gammaproteobacteria</taxon>
        <taxon>Alteromonadales</taxon>
        <taxon>Alteromonadaceae</taxon>
        <taxon>Paraglaciecola</taxon>
    </lineage>
</organism>
<dbReference type="OrthoDB" id="196472at2"/>
<evidence type="ECO:0000256" key="1">
    <source>
        <dbReference type="ARBA" id="ARBA00004651"/>
    </source>
</evidence>
<feature type="transmembrane region" description="Helical" evidence="6">
    <location>
        <begin position="197"/>
        <end position="219"/>
    </location>
</feature>
<dbReference type="GO" id="GO:0022904">
    <property type="term" value="P:respiratory electron transport chain"/>
    <property type="evidence" value="ECO:0007669"/>
    <property type="project" value="InterPro"/>
</dbReference>
<name>K6ZZI5_9ALTE</name>
<feature type="transmembrane region" description="Helical" evidence="6">
    <location>
        <begin position="12"/>
        <end position="30"/>
    </location>
</feature>
<evidence type="ECO:0000256" key="6">
    <source>
        <dbReference type="SAM" id="Phobius"/>
    </source>
</evidence>
<dbReference type="InterPro" id="IPR016174">
    <property type="entry name" value="Di-haem_cyt_TM"/>
</dbReference>